<proteinExistence type="predicted"/>
<dbReference type="Gene3D" id="2.10.270.10">
    <property type="entry name" value="Cholin Binding"/>
    <property type="match status" value="6"/>
</dbReference>
<dbReference type="Pfam" id="PF19127">
    <property type="entry name" value="Choline_bind_3"/>
    <property type="match status" value="3"/>
</dbReference>
<evidence type="ECO:0000256" key="3">
    <source>
        <dbReference type="SAM" id="MobiDB-lite"/>
    </source>
</evidence>
<feature type="repeat" description="Cell wall-binding" evidence="2">
    <location>
        <begin position="566"/>
        <end position="585"/>
    </location>
</feature>
<feature type="chain" id="PRO_5006048760" evidence="4">
    <location>
        <begin position="30"/>
        <end position="726"/>
    </location>
</feature>
<dbReference type="Pfam" id="PF01473">
    <property type="entry name" value="Choline_bind_1"/>
    <property type="match status" value="4"/>
</dbReference>
<protein>
    <submittedName>
        <fullName evidence="5">SpaA</fullName>
    </submittedName>
</protein>
<feature type="repeat" description="Cell wall-binding" evidence="2">
    <location>
        <begin position="686"/>
        <end position="705"/>
    </location>
</feature>
<feature type="repeat" description="Cell wall-binding" evidence="2">
    <location>
        <begin position="606"/>
        <end position="625"/>
    </location>
</feature>
<feature type="compositionally biased region" description="Basic and acidic residues" evidence="3">
    <location>
        <begin position="408"/>
        <end position="447"/>
    </location>
</feature>
<feature type="repeat" description="Cell wall-binding" evidence="2">
    <location>
        <begin position="466"/>
        <end position="485"/>
    </location>
</feature>
<feature type="repeat" description="Cell wall-binding" evidence="2">
    <location>
        <begin position="666"/>
        <end position="685"/>
    </location>
</feature>
<feature type="repeat" description="Cell wall-binding" evidence="2">
    <location>
        <begin position="646"/>
        <end position="665"/>
    </location>
</feature>
<reference evidence="5" key="1">
    <citation type="submission" date="2015-05" db="EMBL/GenBank/DDBJ databases">
        <title>Population structure and SpaA variants of Erysipelothrix rhusiopathiae strains from poultry and other hosts.</title>
        <authorList>
            <person name="Janssen T."/>
            <person name="Semmler T."/>
            <person name="Ewers C."/>
        </authorList>
    </citation>
    <scope>NUCLEOTIDE SEQUENCE</scope>
    <source>
        <strain evidence="5">IMT23643</strain>
    </source>
</reference>
<dbReference type="SUPFAM" id="SSF69360">
    <property type="entry name" value="Cell wall binding repeat"/>
    <property type="match status" value="2"/>
</dbReference>
<accession>A0A0P0HR18</accession>
<organism evidence="5">
    <name type="scientific">Erysipelothrix rhusiopathiae</name>
    <dbReference type="NCBI Taxonomy" id="1648"/>
    <lineage>
        <taxon>Bacteria</taxon>
        <taxon>Bacillati</taxon>
        <taxon>Bacillota</taxon>
        <taxon>Erysipelotrichia</taxon>
        <taxon>Erysipelotrichales</taxon>
        <taxon>Erysipelotrichaceae</taxon>
        <taxon>Erysipelothrix</taxon>
    </lineage>
</organism>
<feature type="repeat" description="Cell wall-binding" evidence="2">
    <location>
        <begin position="506"/>
        <end position="525"/>
    </location>
</feature>
<feature type="repeat" description="Cell wall-binding" evidence="2">
    <location>
        <begin position="446"/>
        <end position="465"/>
    </location>
</feature>
<evidence type="ECO:0000256" key="2">
    <source>
        <dbReference type="PROSITE-ProRule" id="PRU00591"/>
    </source>
</evidence>
<feature type="repeat" description="Cell wall-binding" evidence="2">
    <location>
        <begin position="526"/>
        <end position="545"/>
    </location>
</feature>
<feature type="repeat" description="Cell wall-binding" evidence="2">
    <location>
        <begin position="626"/>
        <end position="645"/>
    </location>
</feature>
<keyword evidence="4" id="KW-0732">Signal</keyword>
<dbReference type="EMBL" id="KR606239">
    <property type="protein sequence ID" value="ALJ77816.1"/>
    <property type="molecule type" value="Genomic_DNA"/>
</dbReference>
<keyword evidence="1" id="KW-0677">Repeat</keyword>
<feature type="repeat" description="Cell wall-binding" evidence="2">
    <location>
        <begin position="486"/>
        <end position="505"/>
    </location>
</feature>
<dbReference type="InterPro" id="IPR018337">
    <property type="entry name" value="Cell_wall/Cho-bd_repeat"/>
</dbReference>
<sequence length="726" mass="83991">MKKKKHLFPKVSLMSCLLLTAMPLQTAFADSTDISVIPLIGEQVGLLPVLPGTGIHAQEYNKMTDAYIENLVSLINQKVKPFLINEPKGYQSFEAVNEEINSIVSELKHEGMSLQNIHHMFKQSIQNLATRIGYRSFMQDAMYLENFERLTIPELDEAYVDLLVNYEVKHRILVKYEDKVKGRAPLEAFIVPLRNRIRSMNEIAAEVNYLPEAHEDFLVSDSSEYNDKLNNINFALGLGVSEFIDYNRLENMMEKEIHPLHLELYAMRRNRQIQVVRDVYPNLERANAVVESLKTIKDIKQREKKLQELLEIYIQRSGDVRKPDVLQRFIGKYQSVVDEEKNKLQDYLESDIFDSYSVDGEKIRNKEITLINRDAYLSMIYRAQSISEIKTIRADLESLVKSFQNEESDSKVEPESPVKVEKPVDKEKPKDQKKPVDQSKPESNSKEGWIKKDNKWFYIEKSGGMATGWKKVGDKWYYLDNTGAMVTGWKKVANKWYYLENSGAMATGWKKVSNKWYYLENSGAMATGWKRVSNKWYYLENSGAMATGWKKVANKWYYLENSGAMATGWKKVGDKWYYLDNTGAMVTGWKKVANKWYYLENSGAMATGWKKVSNKWYYLENSGAMATGWKRVSNKWYYLENSGAMATGWKKVANKWYYLENSGAMATGWKKVSNKWYYLENSGAMATGWKKIANKWYYLDKSGMMVTGSKSIDGKKYAFKNDGSLK</sequence>
<feature type="repeat" description="Cell wall-binding" evidence="2">
    <location>
        <begin position="586"/>
        <end position="605"/>
    </location>
</feature>
<name>A0A0P0HR18_ERYRH</name>
<dbReference type="AlphaFoldDB" id="A0A0P0HR18"/>
<feature type="region of interest" description="Disordered" evidence="3">
    <location>
        <begin position="405"/>
        <end position="447"/>
    </location>
</feature>
<feature type="repeat" description="Cell wall-binding" evidence="2">
    <location>
        <begin position="546"/>
        <end position="565"/>
    </location>
</feature>
<evidence type="ECO:0000256" key="1">
    <source>
        <dbReference type="ARBA" id="ARBA00022737"/>
    </source>
</evidence>
<feature type="signal peptide" evidence="4">
    <location>
        <begin position="1"/>
        <end position="29"/>
    </location>
</feature>
<evidence type="ECO:0000313" key="5">
    <source>
        <dbReference type="EMBL" id="ALJ77816.1"/>
    </source>
</evidence>
<gene>
    <name evidence="5" type="primary">spaA</name>
</gene>
<evidence type="ECO:0000256" key="4">
    <source>
        <dbReference type="SAM" id="SignalP"/>
    </source>
</evidence>
<dbReference type="PROSITE" id="PS51170">
    <property type="entry name" value="CW"/>
    <property type="match status" value="13"/>
</dbReference>